<reference evidence="2 3" key="1">
    <citation type="submission" date="2023-04" db="EMBL/GenBank/DDBJ databases">
        <title>Genome of Basidiobolus ranarum AG-B5.</title>
        <authorList>
            <person name="Stajich J.E."/>
            <person name="Carter-House D."/>
            <person name="Gryganskyi A."/>
        </authorList>
    </citation>
    <scope>NUCLEOTIDE SEQUENCE [LARGE SCALE GENOMIC DNA]</scope>
    <source>
        <strain evidence="2 3">AG-B5</strain>
    </source>
</reference>
<keyword evidence="3" id="KW-1185">Reference proteome</keyword>
<accession>A0ABR2WHD2</accession>
<dbReference type="Proteomes" id="UP001479436">
    <property type="component" value="Unassembled WGS sequence"/>
</dbReference>
<protein>
    <submittedName>
        <fullName evidence="2">Uncharacterized protein</fullName>
    </submittedName>
</protein>
<name>A0ABR2WHD2_9FUNG</name>
<gene>
    <name evidence="2" type="ORF">K7432_014583</name>
</gene>
<keyword evidence="1" id="KW-0732">Signal</keyword>
<evidence type="ECO:0000313" key="3">
    <source>
        <dbReference type="Proteomes" id="UP001479436"/>
    </source>
</evidence>
<sequence>MLKLIFFALTLMFVFSHALPIGSSVNQGQLIIQDLSGALFQSAQEIEQLSDLQLAEDDALYDGDLIYPEDDEDYDHVYINDYNAYLAMVEDDSTWKQ</sequence>
<feature type="chain" id="PRO_5045286614" evidence="1">
    <location>
        <begin position="19"/>
        <end position="97"/>
    </location>
</feature>
<evidence type="ECO:0000313" key="2">
    <source>
        <dbReference type="EMBL" id="KAK9760920.1"/>
    </source>
</evidence>
<proteinExistence type="predicted"/>
<comment type="caution">
    <text evidence="2">The sequence shown here is derived from an EMBL/GenBank/DDBJ whole genome shotgun (WGS) entry which is preliminary data.</text>
</comment>
<evidence type="ECO:0000256" key="1">
    <source>
        <dbReference type="SAM" id="SignalP"/>
    </source>
</evidence>
<dbReference type="EMBL" id="JASJQH010001700">
    <property type="protein sequence ID" value="KAK9760920.1"/>
    <property type="molecule type" value="Genomic_DNA"/>
</dbReference>
<feature type="signal peptide" evidence="1">
    <location>
        <begin position="1"/>
        <end position="18"/>
    </location>
</feature>
<organism evidence="2 3">
    <name type="scientific">Basidiobolus ranarum</name>
    <dbReference type="NCBI Taxonomy" id="34480"/>
    <lineage>
        <taxon>Eukaryota</taxon>
        <taxon>Fungi</taxon>
        <taxon>Fungi incertae sedis</taxon>
        <taxon>Zoopagomycota</taxon>
        <taxon>Entomophthoromycotina</taxon>
        <taxon>Basidiobolomycetes</taxon>
        <taxon>Basidiobolales</taxon>
        <taxon>Basidiobolaceae</taxon>
        <taxon>Basidiobolus</taxon>
    </lineage>
</organism>